<evidence type="ECO:0000313" key="3">
    <source>
        <dbReference type="Proteomes" id="UP000076857"/>
    </source>
</evidence>
<sequence>MSIVRIPASAPLTFGEAITLGSSEQELVAQARIAAHLELPDARGSVGVWECSPGSFRRQVVQAEYSYIVSGAGCFTPDTGESVNFSAGDALYFPANSQGTWVIHQNLRKTYLILE</sequence>
<dbReference type="InterPro" id="IPR011051">
    <property type="entry name" value="RmlC_Cupin_sf"/>
</dbReference>
<reference evidence="2 3" key="2">
    <citation type="submission" date="2020-04" db="EMBL/GenBank/DDBJ databases">
        <title>Complete genome sequence of Pseudomonas putida strain JQ581.</title>
        <authorList>
            <person name="Mu Y."/>
        </authorList>
    </citation>
    <scope>NUCLEOTIDE SEQUENCE [LARGE SCALE GENOMIC DNA]</scope>
    <source>
        <strain evidence="2 3">JQ581</strain>
    </source>
</reference>
<dbReference type="EMBL" id="CP050951">
    <property type="protein sequence ID" value="QJQ12301.1"/>
    <property type="molecule type" value="Genomic_DNA"/>
</dbReference>
<dbReference type="InterPro" id="IPR014710">
    <property type="entry name" value="RmlC-like_jellyroll"/>
</dbReference>
<dbReference type="AlphaFoldDB" id="A0AAP9N3M2"/>
<evidence type="ECO:0000313" key="2">
    <source>
        <dbReference type="EMBL" id="QJQ12301.1"/>
    </source>
</evidence>
<dbReference type="SUPFAM" id="SSF51182">
    <property type="entry name" value="RmlC-like cupins"/>
    <property type="match status" value="1"/>
</dbReference>
<dbReference type="PANTHER" id="PTHR40943:SF1">
    <property type="entry name" value="CYTOPLASMIC PROTEIN"/>
    <property type="match status" value="1"/>
</dbReference>
<evidence type="ECO:0000259" key="1">
    <source>
        <dbReference type="Pfam" id="PF05899"/>
    </source>
</evidence>
<feature type="domain" description="(S)-ureidoglycine aminohydrolase cupin" evidence="1">
    <location>
        <begin position="40"/>
        <end position="111"/>
    </location>
</feature>
<proteinExistence type="predicted"/>
<dbReference type="Pfam" id="PF05899">
    <property type="entry name" value="Cupin_3"/>
    <property type="match status" value="1"/>
</dbReference>
<gene>
    <name evidence="2" type="ORF">A3L25_023875</name>
</gene>
<name>A0AAP9N3M2_PSEPU</name>
<dbReference type="Proteomes" id="UP000076857">
    <property type="component" value="Chromosome"/>
</dbReference>
<organism evidence="2 3">
    <name type="scientific">Pseudomonas putida</name>
    <name type="common">Arthrobacter siderocapsulatus</name>
    <dbReference type="NCBI Taxonomy" id="303"/>
    <lineage>
        <taxon>Bacteria</taxon>
        <taxon>Pseudomonadati</taxon>
        <taxon>Pseudomonadota</taxon>
        <taxon>Gammaproteobacteria</taxon>
        <taxon>Pseudomonadales</taxon>
        <taxon>Pseudomonadaceae</taxon>
        <taxon>Pseudomonas</taxon>
    </lineage>
</organism>
<dbReference type="Gene3D" id="2.60.120.10">
    <property type="entry name" value="Jelly Rolls"/>
    <property type="match status" value="1"/>
</dbReference>
<dbReference type="PANTHER" id="PTHR40943">
    <property type="entry name" value="CYTOPLASMIC PROTEIN-RELATED"/>
    <property type="match status" value="1"/>
</dbReference>
<dbReference type="InterPro" id="IPR008579">
    <property type="entry name" value="UGlyAH_Cupin_dom"/>
</dbReference>
<accession>A0AAP9N3M2</accession>
<protein>
    <submittedName>
        <fullName evidence="2">DUF861 domain-containing protein</fullName>
    </submittedName>
</protein>
<reference evidence="2 3" key="1">
    <citation type="submission" date="2016-04" db="EMBL/GenBank/DDBJ databases">
        <authorList>
            <person name="Qiu J."/>
        </authorList>
    </citation>
    <scope>NUCLEOTIDE SEQUENCE [LARGE SCALE GENOMIC DNA]</scope>
    <source>
        <strain evidence="2 3">JQ581</strain>
    </source>
</reference>
<dbReference type="CDD" id="cd02227">
    <property type="entry name" value="cupin_TM1112-like"/>
    <property type="match status" value="1"/>
</dbReference>
<dbReference type="RefSeq" id="WP_013973883.1">
    <property type="nucleotide sequence ID" value="NZ_CP050951.1"/>
</dbReference>